<dbReference type="InterPro" id="IPR017211">
    <property type="entry name" value="UCP037465_Znf"/>
</dbReference>
<protein>
    <submittedName>
        <fullName evidence="1">DUF2180 family protein</fullName>
    </submittedName>
</protein>
<evidence type="ECO:0000313" key="1">
    <source>
        <dbReference type="EMBL" id="XDQ35143.1"/>
    </source>
</evidence>
<sequence>MNCYECAQSGRASEAVAVCRLCGAAVCSDHVRTEAMQLSGAAQPGKMGHDQPARRLTCPVCRSAEESA</sequence>
<organism evidence="1">
    <name type="scientific">Streptomyces sp. R28</name>
    <dbReference type="NCBI Taxonomy" id="3238628"/>
    <lineage>
        <taxon>Bacteria</taxon>
        <taxon>Bacillati</taxon>
        <taxon>Actinomycetota</taxon>
        <taxon>Actinomycetes</taxon>
        <taxon>Kitasatosporales</taxon>
        <taxon>Streptomycetaceae</taxon>
        <taxon>Streptomyces</taxon>
    </lineage>
</organism>
<reference evidence="1" key="1">
    <citation type="submission" date="2024-07" db="EMBL/GenBank/DDBJ databases">
        <authorList>
            <person name="Yu S.T."/>
        </authorList>
    </citation>
    <scope>NUCLEOTIDE SEQUENCE</scope>
    <source>
        <strain evidence="1">R28</strain>
    </source>
</reference>
<proteinExistence type="predicted"/>
<dbReference type="AlphaFoldDB" id="A0AB39PVW0"/>
<accession>A0AB39PVW0</accession>
<gene>
    <name evidence="1" type="ORF">AB5J49_18375</name>
</gene>
<name>A0AB39PVW0_9ACTN</name>
<dbReference type="EMBL" id="CP163439">
    <property type="protein sequence ID" value="XDQ35143.1"/>
    <property type="molecule type" value="Genomic_DNA"/>
</dbReference>
<dbReference type="RefSeq" id="WP_369169710.1">
    <property type="nucleotide sequence ID" value="NZ_CP163439.1"/>
</dbReference>
<dbReference type="Pfam" id="PF09947">
    <property type="entry name" value="DUF2180"/>
    <property type="match status" value="1"/>
</dbReference>